<dbReference type="VEuPathDB" id="CryptoDB:Cvel_11929"/>
<dbReference type="EMBL" id="CDMZ01005672">
    <property type="protein sequence ID" value="CEM53403.1"/>
    <property type="molecule type" value="Genomic_DNA"/>
</dbReference>
<feature type="region of interest" description="Disordered" evidence="1">
    <location>
        <begin position="581"/>
        <end position="666"/>
    </location>
</feature>
<dbReference type="PhylomeDB" id="A0A0G4I8R0"/>
<dbReference type="AlphaFoldDB" id="A0A0G4I8R0"/>
<proteinExistence type="predicted"/>
<feature type="compositionally biased region" description="Polar residues" evidence="1">
    <location>
        <begin position="161"/>
        <end position="174"/>
    </location>
</feature>
<organism evidence="2">
    <name type="scientific">Chromera velia CCMP2878</name>
    <dbReference type="NCBI Taxonomy" id="1169474"/>
    <lineage>
        <taxon>Eukaryota</taxon>
        <taxon>Sar</taxon>
        <taxon>Alveolata</taxon>
        <taxon>Colpodellida</taxon>
        <taxon>Chromeraceae</taxon>
        <taxon>Chromera</taxon>
    </lineage>
</organism>
<reference evidence="2" key="1">
    <citation type="submission" date="2014-11" db="EMBL/GenBank/DDBJ databases">
        <authorList>
            <person name="Otto D Thomas"/>
            <person name="Naeem Raeece"/>
        </authorList>
    </citation>
    <scope>NUCLEOTIDE SEQUENCE</scope>
</reference>
<protein>
    <submittedName>
        <fullName evidence="2">Uncharacterized protein</fullName>
    </submittedName>
</protein>
<feature type="compositionally biased region" description="Basic and acidic residues" evidence="1">
    <location>
        <begin position="653"/>
        <end position="666"/>
    </location>
</feature>
<feature type="region of interest" description="Disordered" evidence="1">
    <location>
        <begin position="132"/>
        <end position="195"/>
    </location>
</feature>
<evidence type="ECO:0000256" key="1">
    <source>
        <dbReference type="SAM" id="MobiDB-lite"/>
    </source>
</evidence>
<evidence type="ECO:0000313" key="2">
    <source>
        <dbReference type="EMBL" id="CEM53403.1"/>
    </source>
</evidence>
<accession>A0A0G4I8R0</accession>
<feature type="compositionally biased region" description="Low complexity" evidence="1">
    <location>
        <begin position="642"/>
        <end position="652"/>
    </location>
</feature>
<gene>
    <name evidence="2" type="ORF">Cvel_11929</name>
</gene>
<sequence>MEAKTVGVFGLTDDADIIEWVRQYTDAVAILRDSDKGCGGLTLTNRNKVGVNVKHYVARTQVEVLEKVMEWVPHLSSEVSEQLRIFHRHVVNSVSPPDAEWMKRYLQRTNVLRMGKARIMEIRELLSRREKERISGGELHGGASTETKVKTEEEPGAIPDTSRQMSVPMSSEQRPASDERDCRSSSSSSSSGGVQVKQYEDLVAQISGLDAARGADKLRILEIQKEETEVLSGMPRRDNFPKGSEGKEAYTSELASWAEKKEVFNAGKADRDTLVATLHGHINQLASDGFALNEQADNLRKEIDVLSPPPQAKGVTGGAAEGRLPSVFQMTPFTGGGVYPAVSPSDPAMVSVGGGVHTGDVGAPGAPDIFSFLGVRESSGTQGRPKCNPEDPLIAYTLEEILTSVPRTFVEMRDKVVAMIFAHFFKTIQYLTSALVLEYERIACKPCRFGTYTELLAYHKRLLNHLVEENIVHELGVKYRLGLLMAHLPNDLIMRWQERQNPVDLTSEVEIIKEIHGIAAQAETFNKSLGDAWDRGLVKGALIEDLKRVWEQKAATFAVRDSEGASRGGIIPKVPFLAFAGPGGVPQRKSPSKAKGGKPSGGKTPDSGGKGRGNSDRGRQGSAGGGSGKRDSGGGSNRRRSPGSNSSAPSSRYNDKGVEGKDCPPT</sequence>
<name>A0A0G4I8R0_9ALVE</name>